<dbReference type="PANTHER" id="PTHR34849:SF1">
    <property type="entry name" value="SLR0770 PROTEIN"/>
    <property type="match status" value="1"/>
</dbReference>
<evidence type="ECO:0000313" key="2">
    <source>
        <dbReference type="Proteomes" id="UP000640531"/>
    </source>
</evidence>
<name>A0ABR8FI72_9NOST</name>
<dbReference type="SUPFAM" id="SSF46689">
    <property type="entry name" value="Homeodomain-like"/>
    <property type="match status" value="1"/>
</dbReference>
<dbReference type="RefSeq" id="WP_190714718.1">
    <property type="nucleotide sequence ID" value="NZ_JACJST010000009.1"/>
</dbReference>
<dbReference type="Proteomes" id="UP000640531">
    <property type="component" value="Unassembled WGS sequence"/>
</dbReference>
<dbReference type="Gene3D" id="1.10.10.10">
    <property type="entry name" value="Winged helix-like DNA-binding domain superfamily/Winged helix DNA-binding domain"/>
    <property type="match status" value="1"/>
</dbReference>
<keyword evidence="2" id="KW-1185">Reference proteome</keyword>
<proteinExistence type="predicted"/>
<comment type="caution">
    <text evidence="1">The sequence shown here is derived from an EMBL/GenBank/DDBJ whole genome shotgun (WGS) entry which is preliminary data.</text>
</comment>
<organism evidence="1 2">
    <name type="scientific">Anabaena lutea FACHB-196</name>
    <dbReference type="NCBI Taxonomy" id="2692881"/>
    <lineage>
        <taxon>Bacteria</taxon>
        <taxon>Bacillati</taxon>
        <taxon>Cyanobacteriota</taxon>
        <taxon>Cyanophyceae</taxon>
        <taxon>Nostocales</taxon>
        <taxon>Nostocaceae</taxon>
        <taxon>Anabaena</taxon>
    </lineage>
</organism>
<dbReference type="Pfam" id="PF04255">
    <property type="entry name" value="DUF433"/>
    <property type="match status" value="1"/>
</dbReference>
<reference evidence="1 2" key="1">
    <citation type="journal article" date="2020" name="ISME J.">
        <title>Comparative genomics reveals insights into cyanobacterial evolution and habitat adaptation.</title>
        <authorList>
            <person name="Chen M.Y."/>
            <person name="Teng W.K."/>
            <person name="Zhao L."/>
            <person name="Hu C.X."/>
            <person name="Zhou Y.K."/>
            <person name="Han B.P."/>
            <person name="Song L.R."/>
            <person name="Shu W.S."/>
        </authorList>
    </citation>
    <scope>NUCLEOTIDE SEQUENCE [LARGE SCALE GENOMIC DNA]</scope>
    <source>
        <strain evidence="1 2">FACHB-196</strain>
    </source>
</reference>
<dbReference type="EMBL" id="JACJST010000009">
    <property type="protein sequence ID" value="MBD2568614.1"/>
    <property type="molecule type" value="Genomic_DNA"/>
</dbReference>
<accession>A0ABR8FI72</accession>
<gene>
    <name evidence="1" type="ORF">H6G59_12005</name>
</gene>
<dbReference type="InterPro" id="IPR009057">
    <property type="entry name" value="Homeodomain-like_sf"/>
</dbReference>
<sequence>MFAETSSRYVTRNPEILGGEPIIIGTRTSIRAIVGLWRLGIMPEEIPNHLPHLTLAQVFDALSFYLDHQAEINDYIERNQVPHELVHPSVKAAQKDHSLAKFAGILSDAEAAEIEHSIAECRRANANE</sequence>
<evidence type="ECO:0000313" key="1">
    <source>
        <dbReference type="EMBL" id="MBD2568614.1"/>
    </source>
</evidence>
<protein>
    <submittedName>
        <fullName evidence="1">DUF433 domain-containing protein</fullName>
    </submittedName>
</protein>
<dbReference type="PANTHER" id="PTHR34849">
    <property type="entry name" value="SSL5025 PROTEIN"/>
    <property type="match status" value="1"/>
</dbReference>
<dbReference type="InterPro" id="IPR036388">
    <property type="entry name" value="WH-like_DNA-bd_sf"/>
</dbReference>
<dbReference type="InterPro" id="IPR007367">
    <property type="entry name" value="DUF433"/>
</dbReference>